<dbReference type="OrthoDB" id="1111304at2759"/>
<evidence type="ECO:0000259" key="2">
    <source>
        <dbReference type="Pfam" id="PF13962"/>
    </source>
</evidence>
<feature type="transmembrane region" description="Helical" evidence="1">
    <location>
        <begin position="96"/>
        <end position="119"/>
    </location>
</feature>
<feature type="domain" description="PGG" evidence="2">
    <location>
        <begin position="32"/>
        <end position="87"/>
    </location>
</feature>
<evidence type="ECO:0000256" key="1">
    <source>
        <dbReference type="SAM" id="Phobius"/>
    </source>
</evidence>
<feature type="transmembrane region" description="Helical" evidence="1">
    <location>
        <begin position="36"/>
        <end position="54"/>
    </location>
</feature>
<protein>
    <recommendedName>
        <fullName evidence="2">PGG domain-containing protein</fullName>
    </recommendedName>
</protein>
<dbReference type="AlphaFoldDB" id="A0A660KT41"/>
<reference evidence="3 4" key="1">
    <citation type="submission" date="2019-06" db="EMBL/GenBank/DDBJ databases">
        <title>A chromosomal-level reference genome of Carpinus fangiana (Coryloideae, Betulaceae).</title>
        <authorList>
            <person name="Yang X."/>
            <person name="Wang Z."/>
            <person name="Zhang L."/>
            <person name="Hao G."/>
            <person name="Liu J."/>
            <person name="Yang Y."/>
        </authorList>
    </citation>
    <scope>NUCLEOTIDE SEQUENCE [LARGE SCALE GENOMIC DNA]</scope>
    <source>
        <strain evidence="3">Cfa_2016G</strain>
        <tissue evidence="3">Leaf</tissue>
    </source>
</reference>
<accession>A0A660KT41</accession>
<keyword evidence="4" id="KW-1185">Reference proteome</keyword>
<dbReference type="InterPro" id="IPR026961">
    <property type="entry name" value="PGG_dom"/>
</dbReference>
<dbReference type="EMBL" id="CM017324">
    <property type="protein sequence ID" value="KAE8038548.1"/>
    <property type="molecule type" value="Genomic_DNA"/>
</dbReference>
<name>A0A660KT41_9ROSI</name>
<sequence>MAQDPGCTFPKFLKKFITPFKPPLPLQERLPNDMRSVILVAVALIAAATFQAGVSPPGGVWQDNNDGHVPGRAVYSSQPLHAVFSITPYEIGTFRLIALVALLPLTLRLAIYLLCWIISKSSCCNGCTKDFEPVNSCPICQFCESHKNQLVPACPNCQFCENHNRQLVPACRNCQFCQNHTNRIGDLADANLRPGAEEHIELVPV</sequence>
<evidence type="ECO:0000313" key="4">
    <source>
        <dbReference type="Proteomes" id="UP000327013"/>
    </source>
</evidence>
<dbReference type="Pfam" id="PF13962">
    <property type="entry name" value="PGG"/>
    <property type="match status" value="1"/>
</dbReference>
<gene>
    <name evidence="3" type="ORF">FH972_011047</name>
</gene>
<evidence type="ECO:0000313" key="3">
    <source>
        <dbReference type="EMBL" id="KAE8038548.1"/>
    </source>
</evidence>
<keyword evidence="1" id="KW-0472">Membrane</keyword>
<dbReference type="Proteomes" id="UP000327013">
    <property type="component" value="Chromosome 4"/>
</dbReference>
<keyword evidence="1" id="KW-1133">Transmembrane helix</keyword>
<keyword evidence="1" id="KW-0812">Transmembrane</keyword>
<organism evidence="3 4">
    <name type="scientific">Carpinus fangiana</name>
    <dbReference type="NCBI Taxonomy" id="176857"/>
    <lineage>
        <taxon>Eukaryota</taxon>
        <taxon>Viridiplantae</taxon>
        <taxon>Streptophyta</taxon>
        <taxon>Embryophyta</taxon>
        <taxon>Tracheophyta</taxon>
        <taxon>Spermatophyta</taxon>
        <taxon>Magnoliopsida</taxon>
        <taxon>eudicotyledons</taxon>
        <taxon>Gunneridae</taxon>
        <taxon>Pentapetalae</taxon>
        <taxon>rosids</taxon>
        <taxon>fabids</taxon>
        <taxon>Fagales</taxon>
        <taxon>Betulaceae</taxon>
        <taxon>Carpinus</taxon>
    </lineage>
</organism>
<proteinExistence type="predicted"/>